<comment type="cofactor">
    <cofactor evidence="6">
        <name>Fe cation</name>
        <dbReference type="ChEBI" id="CHEBI:24875"/>
    </cofactor>
</comment>
<dbReference type="GO" id="GO:0046872">
    <property type="term" value="F:metal ion binding"/>
    <property type="evidence" value="ECO:0007669"/>
    <property type="project" value="UniProtKB-KW"/>
</dbReference>
<reference evidence="8 9" key="1">
    <citation type="submission" date="2015-09" db="EMBL/GenBank/DDBJ databases">
        <title>Sorangium comparison.</title>
        <authorList>
            <person name="Zaburannyi N."/>
            <person name="Bunk B."/>
            <person name="Overmann J."/>
            <person name="Mueller R."/>
        </authorList>
    </citation>
    <scope>NUCLEOTIDE SEQUENCE [LARGE SCALE GENOMIC DNA]</scope>
    <source>
        <strain evidence="8 9">So ce26</strain>
    </source>
</reference>
<dbReference type="SUPFAM" id="SSF51182">
    <property type="entry name" value="RmlC-like cupins"/>
    <property type="match status" value="1"/>
</dbReference>
<evidence type="ECO:0000313" key="9">
    <source>
        <dbReference type="Proteomes" id="UP000238348"/>
    </source>
</evidence>
<dbReference type="PANTHER" id="PTHR11056">
    <property type="entry name" value="HOMOGENTISATE 1,2-DIOXYGENASE"/>
    <property type="match status" value="1"/>
</dbReference>
<dbReference type="AlphaFoldDB" id="A0A2L0F2V2"/>
<keyword evidence="4 6" id="KW-0408">Iron</keyword>
<dbReference type="Pfam" id="PF20510">
    <property type="entry name" value="HgmA_N"/>
    <property type="match status" value="1"/>
</dbReference>
<dbReference type="GO" id="GO:0006570">
    <property type="term" value="P:tyrosine metabolic process"/>
    <property type="evidence" value="ECO:0007669"/>
    <property type="project" value="InterPro"/>
</dbReference>
<evidence type="ECO:0000256" key="3">
    <source>
        <dbReference type="ARBA" id="ARBA00023002"/>
    </source>
</evidence>
<keyword evidence="3 8" id="KW-0560">Oxidoreductase</keyword>
<feature type="binding site" evidence="6">
    <location>
        <position position="305"/>
    </location>
    <ligand>
        <name>Fe cation</name>
        <dbReference type="ChEBI" id="CHEBI:24875"/>
    </ligand>
</feature>
<feature type="binding site" evidence="6">
    <location>
        <position position="299"/>
    </location>
    <ligand>
        <name>Fe cation</name>
        <dbReference type="ChEBI" id="CHEBI:24875"/>
    </ligand>
</feature>
<evidence type="ECO:0000256" key="1">
    <source>
        <dbReference type="ARBA" id="ARBA00022723"/>
    </source>
</evidence>
<name>A0A2L0F2V2_SORCE</name>
<dbReference type="OrthoDB" id="9811253at2"/>
<dbReference type="GO" id="GO:0004411">
    <property type="term" value="F:homogentisate 1,2-dioxygenase activity"/>
    <property type="evidence" value="ECO:0007669"/>
    <property type="project" value="UniProtKB-EC"/>
</dbReference>
<dbReference type="Proteomes" id="UP000238348">
    <property type="component" value="Chromosome"/>
</dbReference>
<evidence type="ECO:0000256" key="2">
    <source>
        <dbReference type="ARBA" id="ARBA00022964"/>
    </source>
</evidence>
<evidence type="ECO:0000259" key="7">
    <source>
        <dbReference type="Pfam" id="PF20510"/>
    </source>
</evidence>
<dbReference type="PANTHER" id="PTHR11056:SF0">
    <property type="entry name" value="HOMOGENTISATE 1,2-DIOXYGENASE"/>
    <property type="match status" value="1"/>
</dbReference>
<accession>A0A2L0F2V2</accession>
<feature type="domain" description="Homogentisate 1,2-dioxygenase N-terminal" evidence="7">
    <location>
        <begin position="115"/>
        <end position="249"/>
    </location>
</feature>
<feature type="binding site" evidence="6">
    <location>
        <position position="335"/>
    </location>
    <ligand>
        <name>Fe cation</name>
        <dbReference type="ChEBI" id="CHEBI:24875"/>
    </ligand>
</feature>
<dbReference type="RefSeq" id="WP_104984120.1">
    <property type="nucleotide sequence ID" value="NZ_CP012673.1"/>
</dbReference>
<dbReference type="EMBL" id="CP012673">
    <property type="protein sequence ID" value="AUX45789.1"/>
    <property type="molecule type" value="Genomic_DNA"/>
</dbReference>
<dbReference type="InterPro" id="IPR011051">
    <property type="entry name" value="RmlC_Cupin_sf"/>
</dbReference>
<evidence type="ECO:0000256" key="6">
    <source>
        <dbReference type="PIRSR" id="PIRSR605708-2"/>
    </source>
</evidence>
<evidence type="ECO:0000313" key="8">
    <source>
        <dbReference type="EMBL" id="AUX45789.1"/>
    </source>
</evidence>
<keyword evidence="1 6" id="KW-0479">Metal-binding</keyword>
<dbReference type="InterPro" id="IPR005708">
    <property type="entry name" value="Homogentis_dOase"/>
</dbReference>
<dbReference type="GO" id="GO:0005737">
    <property type="term" value="C:cytoplasm"/>
    <property type="evidence" value="ECO:0007669"/>
    <property type="project" value="TreeGrafter"/>
</dbReference>
<organism evidence="8 9">
    <name type="scientific">Sorangium cellulosum</name>
    <name type="common">Polyangium cellulosum</name>
    <dbReference type="NCBI Taxonomy" id="56"/>
    <lineage>
        <taxon>Bacteria</taxon>
        <taxon>Pseudomonadati</taxon>
        <taxon>Myxococcota</taxon>
        <taxon>Polyangia</taxon>
        <taxon>Polyangiales</taxon>
        <taxon>Polyangiaceae</taxon>
        <taxon>Sorangium</taxon>
    </lineage>
</organism>
<evidence type="ECO:0000256" key="5">
    <source>
        <dbReference type="PIRSR" id="PIRSR605708-1"/>
    </source>
</evidence>
<keyword evidence="2 8" id="KW-0223">Dioxygenase</keyword>
<protein>
    <submittedName>
        <fullName evidence="8">Homogentisate 1,2-dioxygenase</fullName>
        <ecNumber evidence="8">1.13.11.5</ecNumber>
    </submittedName>
</protein>
<gene>
    <name evidence="8" type="primary">hmgA</name>
    <name evidence="8" type="ORF">SOCE26_072850</name>
</gene>
<dbReference type="EC" id="1.13.11.5" evidence="8"/>
<feature type="binding site" evidence="6">
    <location>
        <position position="335"/>
    </location>
    <ligand>
        <name>homogentisate</name>
        <dbReference type="ChEBI" id="CHEBI:16169"/>
    </ligand>
</feature>
<feature type="active site" description="Proton acceptor" evidence="5">
    <location>
        <position position="262"/>
    </location>
</feature>
<evidence type="ECO:0000256" key="4">
    <source>
        <dbReference type="ARBA" id="ARBA00023004"/>
    </source>
</evidence>
<dbReference type="GO" id="GO:0006559">
    <property type="term" value="P:L-phenylalanine catabolic process"/>
    <property type="evidence" value="ECO:0007669"/>
    <property type="project" value="InterPro"/>
</dbReference>
<sequence length="386" mass="42447">MLDRVAVGSIPRKHHIAHRSEAGALRYEQCLTRQGFDGPYTIAYHEGRPHEHRAAPAAHGFTLPVAAPPRPLAKRHYLSQELPQRGGPAIDCRVPLLFNEDVVIGLAQPDAADPVYFANADADELFFIFRGGGLLRTMLGDLRFEQDEYVVIPKGLFYRFLPDAAPQRWLSIEAADVHLPRQWRNEVGQLRMDAPYSHRDFRRPAFAGPLDEGIRALVVKRGGAFHGFTCPRSPLDVVGWDGTVYPFVFPILNFQARVGLVHLPPDWHGTFAARGALICSFVPRPVDFHPEAIPCPYPHASVDCDELLFYCRGNFTSRRGVGPGSISHHPAGIPHGPHPGAYEASLGGRETSELAVMLDTTRPLAATPAALAVEDPGYQDSFIAGA</sequence>
<dbReference type="InterPro" id="IPR046452">
    <property type="entry name" value="HgmA_N"/>
</dbReference>
<proteinExistence type="predicted"/>